<dbReference type="NCBIfam" id="TIGR01388">
    <property type="entry name" value="rnd"/>
    <property type="match status" value="1"/>
</dbReference>
<dbReference type="Pfam" id="PF01612">
    <property type="entry name" value="DNA_pol_A_exo1"/>
    <property type="match status" value="1"/>
</dbReference>
<dbReference type="SUPFAM" id="SSF53098">
    <property type="entry name" value="Ribonuclease H-like"/>
    <property type="match status" value="1"/>
</dbReference>
<gene>
    <name evidence="7" type="ORF">SAMN04488509_101783</name>
</gene>
<keyword evidence="1" id="KW-0963">Cytoplasm</keyword>
<dbReference type="PROSITE" id="PS50967">
    <property type="entry name" value="HRDC"/>
    <property type="match status" value="1"/>
</dbReference>
<dbReference type="RefSeq" id="WP_176763996.1">
    <property type="nucleotide sequence ID" value="NZ_FNAG01000001.1"/>
</dbReference>
<dbReference type="STRING" id="265719.SAMN04488509_101783"/>
<protein>
    <submittedName>
        <fullName evidence="7">Ribonuclease D</fullName>
    </submittedName>
</protein>
<evidence type="ECO:0000256" key="1">
    <source>
        <dbReference type="ARBA" id="ARBA00022490"/>
    </source>
</evidence>
<feature type="domain" description="HRDC" evidence="6">
    <location>
        <begin position="206"/>
        <end position="286"/>
    </location>
</feature>
<dbReference type="InterPro" id="IPR036397">
    <property type="entry name" value="RNaseH_sf"/>
</dbReference>
<accession>A0A1G6SZ27</accession>
<dbReference type="EMBL" id="FNAG01000001">
    <property type="protein sequence ID" value="SDD22058.1"/>
    <property type="molecule type" value="Genomic_DNA"/>
</dbReference>
<dbReference type="InterPro" id="IPR012337">
    <property type="entry name" value="RNaseH-like_sf"/>
</dbReference>
<dbReference type="Gene3D" id="3.30.420.10">
    <property type="entry name" value="Ribonuclease H-like superfamily/Ribonuclease H"/>
    <property type="match status" value="1"/>
</dbReference>
<name>A0A1G6SZ27_9GAMM</name>
<evidence type="ECO:0000313" key="8">
    <source>
        <dbReference type="Proteomes" id="UP000199603"/>
    </source>
</evidence>
<dbReference type="Gene3D" id="1.10.150.80">
    <property type="entry name" value="HRDC domain"/>
    <property type="match status" value="2"/>
</dbReference>
<dbReference type="InterPro" id="IPR002121">
    <property type="entry name" value="HRDC_dom"/>
</dbReference>
<keyword evidence="5" id="KW-0269">Exonuclease</keyword>
<dbReference type="InterPro" id="IPR010997">
    <property type="entry name" value="HRDC-like_sf"/>
</dbReference>
<dbReference type="InterPro" id="IPR002562">
    <property type="entry name" value="3'-5'_exonuclease_dom"/>
</dbReference>
<organism evidence="7 8">
    <name type="scientific">Aquimonas voraii</name>
    <dbReference type="NCBI Taxonomy" id="265719"/>
    <lineage>
        <taxon>Bacteria</taxon>
        <taxon>Pseudomonadati</taxon>
        <taxon>Pseudomonadota</taxon>
        <taxon>Gammaproteobacteria</taxon>
        <taxon>Lysobacterales</taxon>
        <taxon>Lysobacteraceae</taxon>
        <taxon>Aquimonas</taxon>
    </lineage>
</organism>
<sequence>MQWIDTPADASRLSAWTRDSGPIAMDTEFMREKTFYPELALVQLGRPGEVLLLDAPRLGRLPEMRALLDAPTLKVMHSASEDLQALHHAYGCLPAPLFDTQIAAGLAGLDPSLSYQKLVAELCGVTLEKGETRSDWLRRPLSESQLHYAADDVRYLLQPFEELSRRLEALGRSEWLREDCERSLQQAVEVDDPLPHLAVRPAQGLPRAAQARLRRLLLWRDRQARVGNRPRSWMLDTGLAVDIAQRAPLDRSAFEQLLDRNPKSPRRRRDELFDLANAEPTAEELDIPLAELPEPSERDFLRKLQQAVATVAAELKIADSMLASRRHLETLLREGRWSKHLSGWRRGVLEARLAPLLPPEQARRAQA</sequence>
<evidence type="ECO:0000256" key="5">
    <source>
        <dbReference type="ARBA" id="ARBA00022839"/>
    </source>
</evidence>
<dbReference type="GO" id="GO:0033890">
    <property type="term" value="F:ribonuclease D activity"/>
    <property type="evidence" value="ECO:0007669"/>
    <property type="project" value="InterPro"/>
</dbReference>
<keyword evidence="3" id="KW-0540">Nuclease</keyword>
<keyword evidence="4" id="KW-0378">Hydrolase</keyword>
<evidence type="ECO:0000256" key="4">
    <source>
        <dbReference type="ARBA" id="ARBA00022801"/>
    </source>
</evidence>
<reference evidence="7 8" key="1">
    <citation type="submission" date="2016-10" db="EMBL/GenBank/DDBJ databases">
        <authorList>
            <person name="de Groot N.N."/>
        </authorList>
    </citation>
    <scope>NUCLEOTIDE SEQUENCE [LARGE SCALE GENOMIC DNA]</scope>
    <source>
        <strain evidence="7 8">DSM 16957</strain>
    </source>
</reference>
<keyword evidence="2" id="KW-0819">tRNA processing</keyword>
<dbReference type="GO" id="GO:0008408">
    <property type="term" value="F:3'-5' exonuclease activity"/>
    <property type="evidence" value="ECO:0007669"/>
    <property type="project" value="InterPro"/>
</dbReference>
<evidence type="ECO:0000256" key="3">
    <source>
        <dbReference type="ARBA" id="ARBA00022722"/>
    </source>
</evidence>
<dbReference type="GO" id="GO:0008033">
    <property type="term" value="P:tRNA processing"/>
    <property type="evidence" value="ECO:0007669"/>
    <property type="project" value="UniProtKB-KW"/>
</dbReference>
<evidence type="ECO:0000313" key="7">
    <source>
        <dbReference type="EMBL" id="SDD22058.1"/>
    </source>
</evidence>
<dbReference type="AlphaFoldDB" id="A0A1G6SZ27"/>
<keyword evidence="8" id="KW-1185">Reference proteome</keyword>
<dbReference type="SMART" id="SM00474">
    <property type="entry name" value="35EXOc"/>
    <property type="match status" value="1"/>
</dbReference>
<evidence type="ECO:0000259" key="6">
    <source>
        <dbReference type="PROSITE" id="PS50967"/>
    </source>
</evidence>
<dbReference type="GO" id="GO:0000166">
    <property type="term" value="F:nucleotide binding"/>
    <property type="evidence" value="ECO:0007669"/>
    <property type="project" value="InterPro"/>
</dbReference>
<dbReference type="InterPro" id="IPR006292">
    <property type="entry name" value="RNase_D"/>
</dbReference>
<dbReference type="CDD" id="cd06142">
    <property type="entry name" value="RNaseD_exo"/>
    <property type="match status" value="1"/>
</dbReference>
<dbReference type="InterPro" id="IPR051086">
    <property type="entry name" value="RNase_D-like"/>
</dbReference>
<dbReference type="Proteomes" id="UP000199603">
    <property type="component" value="Unassembled WGS sequence"/>
</dbReference>
<dbReference type="PANTHER" id="PTHR47649:SF1">
    <property type="entry name" value="RIBONUCLEASE D"/>
    <property type="match status" value="1"/>
</dbReference>
<proteinExistence type="predicted"/>
<dbReference type="GO" id="GO:0003676">
    <property type="term" value="F:nucleic acid binding"/>
    <property type="evidence" value="ECO:0007669"/>
    <property type="project" value="InterPro"/>
</dbReference>
<dbReference type="PANTHER" id="PTHR47649">
    <property type="entry name" value="RIBONUCLEASE D"/>
    <property type="match status" value="1"/>
</dbReference>
<evidence type="ECO:0000256" key="2">
    <source>
        <dbReference type="ARBA" id="ARBA00022694"/>
    </source>
</evidence>
<dbReference type="SUPFAM" id="SSF47819">
    <property type="entry name" value="HRDC-like"/>
    <property type="match status" value="2"/>
</dbReference>
<dbReference type="InterPro" id="IPR044876">
    <property type="entry name" value="HRDC_dom_sf"/>
</dbReference>